<feature type="compositionally biased region" description="Low complexity" evidence="1">
    <location>
        <begin position="137"/>
        <end position="153"/>
    </location>
</feature>
<dbReference type="AlphaFoldDB" id="A0A9P4SGA1"/>
<reference evidence="3" key="1">
    <citation type="journal article" date="2020" name="Stud. Mycol.">
        <title>101 Dothideomycetes genomes: a test case for predicting lifestyles and emergence of pathogens.</title>
        <authorList>
            <person name="Haridas S."/>
            <person name="Albert R."/>
            <person name="Binder M."/>
            <person name="Bloem J."/>
            <person name="Labutti K."/>
            <person name="Salamov A."/>
            <person name="Andreopoulos B."/>
            <person name="Baker S."/>
            <person name="Barry K."/>
            <person name="Bills G."/>
            <person name="Bluhm B."/>
            <person name="Cannon C."/>
            <person name="Castanera R."/>
            <person name="Culley D."/>
            <person name="Daum C."/>
            <person name="Ezra D."/>
            <person name="Gonzalez J."/>
            <person name="Henrissat B."/>
            <person name="Kuo A."/>
            <person name="Liang C."/>
            <person name="Lipzen A."/>
            <person name="Lutzoni F."/>
            <person name="Magnuson J."/>
            <person name="Mondo S."/>
            <person name="Nolan M."/>
            <person name="Ohm R."/>
            <person name="Pangilinan J."/>
            <person name="Park H.-J."/>
            <person name="Ramirez L."/>
            <person name="Alfaro M."/>
            <person name="Sun H."/>
            <person name="Tritt A."/>
            <person name="Yoshinaga Y."/>
            <person name="Zwiers L.-H."/>
            <person name="Turgeon B."/>
            <person name="Goodwin S."/>
            <person name="Spatafora J."/>
            <person name="Crous P."/>
            <person name="Grigoriev I."/>
        </authorList>
    </citation>
    <scope>NUCLEOTIDE SEQUENCE</scope>
    <source>
        <strain evidence="3">CBS 101060</strain>
    </source>
</reference>
<dbReference type="EMBL" id="MU006090">
    <property type="protein sequence ID" value="KAF2841967.1"/>
    <property type="molecule type" value="Genomic_DNA"/>
</dbReference>
<dbReference type="Proteomes" id="UP000799429">
    <property type="component" value="Unassembled WGS sequence"/>
</dbReference>
<evidence type="ECO:0000256" key="1">
    <source>
        <dbReference type="SAM" id="MobiDB-lite"/>
    </source>
</evidence>
<accession>A0A9P4SGA1</accession>
<feature type="domain" description="J" evidence="2">
    <location>
        <begin position="58"/>
        <end position="126"/>
    </location>
</feature>
<dbReference type="PANTHER" id="PTHR43908:SF3">
    <property type="entry name" value="AT29763P-RELATED"/>
    <property type="match status" value="1"/>
</dbReference>
<dbReference type="CDD" id="cd06257">
    <property type="entry name" value="DnaJ"/>
    <property type="match status" value="1"/>
</dbReference>
<feature type="region of interest" description="Disordered" evidence="1">
    <location>
        <begin position="309"/>
        <end position="346"/>
    </location>
</feature>
<dbReference type="PANTHER" id="PTHR43908">
    <property type="entry name" value="AT29763P-RELATED"/>
    <property type="match status" value="1"/>
</dbReference>
<dbReference type="SMART" id="SM00271">
    <property type="entry name" value="DnaJ"/>
    <property type="match status" value="1"/>
</dbReference>
<gene>
    <name evidence="3" type="ORF">M501DRAFT_1042515</name>
</gene>
<organism evidence="3 4">
    <name type="scientific">Patellaria atrata CBS 101060</name>
    <dbReference type="NCBI Taxonomy" id="1346257"/>
    <lineage>
        <taxon>Eukaryota</taxon>
        <taxon>Fungi</taxon>
        <taxon>Dikarya</taxon>
        <taxon>Ascomycota</taxon>
        <taxon>Pezizomycotina</taxon>
        <taxon>Dothideomycetes</taxon>
        <taxon>Dothideomycetes incertae sedis</taxon>
        <taxon>Patellariales</taxon>
        <taxon>Patellariaceae</taxon>
        <taxon>Patellaria</taxon>
    </lineage>
</organism>
<name>A0A9P4SGA1_9PEZI</name>
<evidence type="ECO:0000259" key="2">
    <source>
        <dbReference type="PROSITE" id="PS50076"/>
    </source>
</evidence>
<proteinExistence type="predicted"/>
<dbReference type="PROSITE" id="PS50076">
    <property type="entry name" value="DNAJ_2"/>
    <property type="match status" value="1"/>
</dbReference>
<comment type="caution">
    <text evidence="3">The sequence shown here is derived from an EMBL/GenBank/DDBJ whole genome shotgun (WGS) entry which is preliminary data.</text>
</comment>
<dbReference type="GO" id="GO:0071218">
    <property type="term" value="P:cellular response to misfolded protein"/>
    <property type="evidence" value="ECO:0007669"/>
    <property type="project" value="TreeGrafter"/>
</dbReference>
<feature type="compositionally biased region" description="Basic and acidic residues" evidence="1">
    <location>
        <begin position="312"/>
        <end position="346"/>
    </location>
</feature>
<dbReference type="SUPFAM" id="SSF46565">
    <property type="entry name" value="Chaperone J-domain"/>
    <property type="match status" value="1"/>
</dbReference>
<feature type="region of interest" description="Disordered" evidence="1">
    <location>
        <begin position="131"/>
        <end position="154"/>
    </location>
</feature>
<dbReference type="Pfam" id="PF00226">
    <property type="entry name" value="DnaJ"/>
    <property type="match status" value="1"/>
</dbReference>
<dbReference type="GO" id="GO:0005789">
    <property type="term" value="C:endoplasmic reticulum membrane"/>
    <property type="evidence" value="ECO:0007669"/>
    <property type="project" value="TreeGrafter"/>
</dbReference>
<dbReference type="GO" id="GO:0030544">
    <property type="term" value="F:Hsp70 protein binding"/>
    <property type="evidence" value="ECO:0007669"/>
    <property type="project" value="TreeGrafter"/>
</dbReference>
<dbReference type="OrthoDB" id="442087at2759"/>
<sequence length="370" mass="42983">MSQAKQMVYEVYHNTTSITHIHIHIPIYKIPFHFSPTQPTPNSTTMLTQEQISTALAPFYTILELPDVPLTSLSEATIRTAFKKASLLYHPDKNTAPDATAMFRKVVKAREILTSESKREQYLRDWEQTVRRERRTVTSSPTTASTAPFRTPSNPFSSRTYTYYMPRTSNPSPPRTSAFAGYPDGTTYNWGAYREEAAEREFNREARESPHYPSDFPYLPGRRSGADGPLYRTQTRTPSWVPPESYTRRRERTPLGEGLAGRGTGEDMGWSSPRYTLREVRMSIREMEMSEMERVRRLRTETGTRAGMRGSFRTETRAPRTARRESERGFRTETREPRTETREPWGEEWVFRTETREPRESDDDESVKFI</sequence>
<feature type="region of interest" description="Disordered" evidence="1">
    <location>
        <begin position="203"/>
        <end position="271"/>
    </location>
</feature>
<evidence type="ECO:0000313" key="3">
    <source>
        <dbReference type="EMBL" id="KAF2841967.1"/>
    </source>
</evidence>
<protein>
    <submittedName>
        <fullName evidence="3">DnaJ-domain-containing protein</fullName>
    </submittedName>
</protein>
<keyword evidence="4" id="KW-1185">Reference proteome</keyword>
<evidence type="ECO:0000313" key="4">
    <source>
        <dbReference type="Proteomes" id="UP000799429"/>
    </source>
</evidence>
<dbReference type="InterPro" id="IPR001623">
    <property type="entry name" value="DnaJ_domain"/>
</dbReference>
<dbReference type="InterPro" id="IPR051100">
    <property type="entry name" value="DnaJ_subfamily_B/C"/>
</dbReference>
<dbReference type="InterPro" id="IPR036869">
    <property type="entry name" value="J_dom_sf"/>
</dbReference>
<dbReference type="Gene3D" id="1.10.287.110">
    <property type="entry name" value="DnaJ domain"/>
    <property type="match status" value="1"/>
</dbReference>